<dbReference type="EMBL" id="CP107567">
    <property type="protein sequence ID" value="UYQ60647.1"/>
    <property type="molecule type" value="Genomic_DNA"/>
</dbReference>
<gene>
    <name evidence="1" type="ORF">OGH68_03615</name>
</gene>
<proteinExistence type="predicted"/>
<dbReference type="Proteomes" id="UP001163878">
    <property type="component" value="Chromosome"/>
</dbReference>
<protein>
    <submittedName>
        <fullName evidence="1">Uncharacterized protein</fullName>
    </submittedName>
</protein>
<evidence type="ECO:0000313" key="1">
    <source>
        <dbReference type="EMBL" id="UYQ60647.1"/>
    </source>
</evidence>
<keyword evidence="2" id="KW-1185">Reference proteome</keyword>
<evidence type="ECO:0000313" key="2">
    <source>
        <dbReference type="Proteomes" id="UP001163878"/>
    </source>
</evidence>
<sequence length="162" mass="17927">MAKKVIDVTLAAMTNTGTTRVSPKGVINARTVRAVDDEQIFETENLYFRDDGQPMHSSGVQGLAPGESLTFGVTKRLTVSHFGEESVGHLNQMLIFDPDLTQDIVVSGTLHNRVYFGCFKRKVRFAELEGFQAISCPHNAFLGDHECRFRIDYTINVVSSSG</sequence>
<organism evidence="1 2">
    <name type="scientific">Streptomyces peucetius</name>
    <dbReference type="NCBI Taxonomy" id="1950"/>
    <lineage>
        <taxon>Bacteria</taxon>
        <taxon>Bacillati</taxon>
        <taxon>Actinomycetota</taxon>
        <taxon>Actinomycetes</taxon>
        <taxon>Kitasatosporales</taxon>
        <taxon>Streptomycetaceae</taxon>
        <taxon>Streptomyces</taxon>
    </lineage>
</organism>
<name>A0ABY6I433_STRPE</name>
<accession>A0ABY6I433</accession>
<reference evidence="1" key="1">
    <citation type="submission" date="2022-10" db="EMBL/GenBank/DDBJ databases">
        <title>Cytochrome P450 Catalyzes Benzene Ring Formation in the Biosynthesis of Trialkyl-Substituted Aromatic Polyketides.</title>
        <authorList>
            <person name="Zhao E."/>
            <person name="Ge H."/>
        </authorList>
    </citation>
    <scope>NUCLEOTIDE SEQUENCE</scope>
    <source>
        <strain evidence="1">NA0869</strain>
    </source>
</reference>
<dbReference type="RefSeq" id="WP_264241853.1">
    <property type="nucleotide sequence ID" value="NZ_CP107567.1"/>
</dbReference>